<gene>
    <name evidence="2" type="ORF">BDV33DRAFT_231583</name>
</gene>
<evidence type="ECO:0000313" key="2">
    <source>
        <dbReference type="EMBL" id="KAB8219345.1"/>
    </source>
</evidence>
<accession>A0A5N6EQP6</accession>
<protein>
    <submittedName>
        <fullName evidence="2">Uncharacterized protein</fullName>
    </submittedName>
</protein>
<feature type="region of interest" description="Disordered" evidence="1">
    <location>
        <begin position="224"/>
        <end position="246"/>
    </location>
</feature>
<dbReference type="Proteomes" id="UP000326799">
    <property type="component" value="Unassembled WGS sequence"/>
</dbReference>
<organism evidence="2 3">
    <name type="scientific">Aspergillus novoparasiticus</name>
    <dbReference type="NCBI Taxonomy" id="986946"/>
    <lineage>
        <taxon>Eukaryota</taxon>
        <taxon>Fungi</taxon>
        <taxon>Dikarya</taxon>
        <taxon>Ascomycota</taxon>
        <taxon>Pezizomycotina</taxon>
        <taxon>Eurotiomycetes</taxon>
        <taxon>Eurotiomycetidae</taxon>
        <taxon>Eurotiales</taxon>
        <taxon>Aspergillaceae</taxon>
        <taxon>Aspergillus</taxon>
        <taxon>Aspergillus subgen. Circumdati</taxon>
    </lineage>
</organism>
<sequence length="246" mass="27051">MADSSSPGQTNLSLTYSTELMQNYLQAGTVSPTSKFKALQTKDGQSLLFGIDSSNKFHVIKEAHSLGGTGWTVSDLSTAALETHFTHDKDDKCTIGLAISVRSAGTDNLLLSLQNCSADTSWTEKPSWTLIPFKAANEHRPSIEICNIWFTEVVYGRQYLVVDIDRAATKDDKCIARYYIDPSTATGGPEPSWQKHYSSVDIEKDRYQSCLARGSPQLVYVPLSKENGYGPPSKQDHFSLSASRPS</sequence>
<dbReference type="AlphaFoldDB" id="A0A5N6EQP6"/>
<proteinExistence type="predicted"/>
<reference evidence="2 3" key="1">
    <citation type="submission" date="2019-04" db="EMBL/GenBank/DDBJ databases">
        <title>Fungal friends and foes A comparative genomics study of 23 Aspergillus species from section Flavi.</title>
        <authorList>
            <consortium name="DOE Joint Genome Institute"/>
            <person name="Kjaerbolling I."/>
            <person name="Vesth T.C."/>
            <person name="Frisvad J.C."/>
            <person name="Nybo J.L."/>
            <person name="Theobald S."/>
            <person name="Kildgaard S."/>
            <person name="Petersen T.I."/>
            <person name="Kuo A."/>
            <person name="Sato A."/>
            <person name="Lyhne E.K."/>
            <person name="Kogle M.E."/>
            <person name="Wiebenga A."/>
            <person name="Kun R.S."/>
            <person name="Lubbers R.J."/>
            <person name="Makela M.R."/>
            <person name="Barry K."/>
            <person name="Chovatia M."/>
            <person name="Clum A."/>
            <person name="Daum C."/>
            <person name="Haridas S."/>
            <person name="He G."/>
            <person name="LaButti K."/>
            <person name="Lipzen A."/>
            <person name="Mondo S."/>
            <person name="Pangilinan J."/>
            <person name="Riley R."/>
            <person name="Salamov A."/>
            <person name="Simmons B.A."/>
            <person name="Magnuson J.K."/>
            <person name="Henrissat B."/>
            <person name="Mortensen U.H."/>
            <person name="Larsen T.O."/>
            <person name="De vries R.P."/>
            <person name="Grigoriev I.V."/>
            <person name="Machida M."/>
            <person name="Baker S.E."/>
            <person name="Andersen M.R."/>
        </authorList>
    </citation>
    <scope>NUCLEOTIDE SEQUENCE [LARGE SCALE GENOMIC DNA]</scope>
    <source>
        <strain evidence="2 3">CBS 126849</strain>
    </source>
</reference>
<evidence type="ECO:0000256" key="1">
    <source>
        <dbReference type="SAM" id="MobiDB-lite"/>
    </source>
</evidence>
<evidence type="ECO:0000313" key="3">
    <source>
        <dbReference type="Proteomes" id="UP000326799"/>
    </source>
</evidence>
<name>A0A5N6EQP6_9EURO</name>
<dbReference type="EMBL" id="ML733439">
    <property type="protein sequence ID" value="KAB8219345.1"/>
    <property type="molecule type" value="Genomic_DNA"/>
</dbReference>
<keyword evidence="3" id="KW-1185">Reference proteome</keyword>